<feature type="compositionally biased region" description="Low complexity" evidence="1">
    <location>
        <begin position="28"/>
        <end position="43"/>
    </location>
</feature>
<sequence length="112" mass="12565">MSFETEPLLGWRYAPLVSETDLVERRGSTASTASTASAASTSSRIWGWRADDPATPPPAEPRHEAVGPTTVPKKPRGLAALLKRFNERERERKRHEREWTRPPIFGTAYGFC</sequence>
<evidence type="ECO:0000313" key="3">
    <source>
        <dbReference type="Proteomes" id="UP001222932"/>
    </source>
</evidence>
<evidence type="ECO:0000313" key="2">
    <source>
        <dbReference type="EMBL" id="GMK57778.1"/>
    </source>
</evidence>
<reference evidence="2" key="2">
    <citation type="submission" date="2023-06" db="EMBL/GenBank/DDBJ databases">
        <authorList>
            <person name="Kobayashi Y."/>
            <person name="Kayamori A."/>
            <person name="Aoki K."/>
            <person name="Shiwa Y."/>
            <person name="Fujita N."/>
            <person name="Sugita T."/>
            <person name="Iwasaki W."/>
            <person name="Tanaka N."/>
            <person name="Takashima M."/>
        </authorList>
    </citation>
    <scope>NUCLEOTIDE SEQUENCE</scope>
    <source>
        <strain evidence="2">HIS016</strain>
    </source>
</reference>
<comment type="caution">
    <text evidence="2">The sequence shown here is derived from an EMBL/GenBank/DDBJ whole genome shotgun (WGS) entry which is preliminary data.</text>
</comment>
<keyword evidence="3" id="KW-1185">Reference proteome</keyword>
<protein>
    <submittedName>
        <fullName evidence="2">Uncharacterized protein</fullName>
    </submittedName>
</protein>
<feature type="region of interest" description="Disordered" evidence="1">
    <location>
        <begin position="25"/>
        <end position="77"/>
    </location>
</feature>
<name>A0AAD3TVQ4_9TREE</name>
<gene>
    <name evidence="2" type="ORF">CspeluHIS016_0406120</name>
</gene>
<dbReference type="EMBL" id="BTCM01000004">
    <property type="protein sequence ID" value="GMK57778.1"/>
    <property type="molecule type" value="Genomic_DNA"/>
</dbReference>
<organism evidence="2 3">
    <name type="scientific">Cutaneotrichosporon spelunceum</name>
    <dbReference type="NCBI Taxonomy" id="1672016"/>
    <lineage>
        <taxon>Eukaryota</taxon>
        <taxon>Fungi</taxon>
        <taxon>Dikarya</taxon>
        <taxon>Basidiomycota</taxon>
        <taxon>Agaricomycotina</taxon>
        <taxon>Tremellomycetes</taxon>
        <taxon>Trichosporonales</taxon>
        <taxon>Trichosporonaceae</taxon>
        <taxon>Cutaneotrichosporon</taxon>
    </lineage>
</organism>
<accession>A0AAD3TVQ4</accession>
<dbReference type="Proteomes" id="UP001222932">
    <property type="component" value="Unassembled WGS sequence"/>
</dbReference>
<proteinExistence type="predicted"/>
<dbReference type="AlphaFoldDB" id="A0AAD3TVQ4"/>
<reference evidence="2" key="1">
    <citation type="journal article" date="2023" name="BMC Genomics">
        <title>Chromosome-level genome assemblies of Cutaneotrichosporon spp. (Trichosporonales, Basidiomycota) reveal imbalanced evolution between nucleotide sequences and chromosome synteny.</title>
        <authorList>
            <person name="Kobayashi Y."/>
            <person name="Kayamori A."/>
            <person name="Aoki K."/>
            <person name="Shiwa Y."/>
            <person name="Matsutani M."/>
            <person name="Fujita N."/>
            <person name="Sugita T."/>
            <person name="Iwasaki W."/>
            <person name="Tanaka N."/>
            <person name="Takashima M."/>
        </authorList>
    </citation>
    <scope>NUCLEOTIDE SEQUENCE</scope>
    <source>
        <strain evidence="2">HIS016</strain>
    </source>
</reference>
<evidence type="ECO:0000256" key="1">
    <source>
        <dbReference type="SAM" id="MobiDB-lite"/>
    </source>
</evidence>